<organism evidence="2 3">
    <name type="scientific">Collybiopsis confluens</name>
    <dbReference type="NCBI Taxonomy" id="2823264"/>
    <lineage>
        <taxon>Eukaryota</taxon>
        <taxon>Fungi</taxon>
        <taxon>Dikarya</taxon>
        <taxon>Basidiomycota</taxon>
        <taxon>Agaricomycotina</taxon>
        <taxon>Agaricomycetes</taxon>
        <taxon>Agaricomycetidae</taxon>
        <taxon>Agaricales</taxon>
        <taxon>Marasmiineae</taxon>
        <taxon>Omphalotaceae</taxon>
        <taxon>Collybiopsis</taxon>
    </lineage>
</organism>
<feature type="compositionally biased region" description="Acidic residues" evidence="1">
    <location>
        <begin position="107"/>
        <end position="116"/>
    </location>
</feature>
<comment type="caution">
    <text evidence="2">The sequence shown here is derived from an EMBL/GenBank/DDBJ whole genome shotgun (WGS) entry which is preliminary data.</text>
</comment>
<dbReference type="OrthoDB" id="112749at2759"/>
<evidence type="ECO:0000313" key="2">
    <source>
        <dbReference type="EMBL" id="KAF5392396.1"/>
    </source>
</evidence>
<accession>A0A8H5HZU1</accession>
<evidence type="ECO:0000313" key="3">
    <source>
        <dbReference type="Proteomes" id="UP000518752"/>
    </source>
</evidence>
<dbReference type="AlphaFoldDB" id="A0A8H5HZU1"/>
<feature type="compositionally biased region" description="Low complexity" evidence="1">
    <location>
        <begin position="124"/>
        <end position="134"/>
    </location>
</feature>
<dbReference type="EMBL" id="JAACJN010000006">
    <property type="protein sequence ID" value="KAF5392396.1"/>
    <property type="molecule type" value="Genomic_DNA"/>
</dbReference>
<reference evidence="2 3" key="1">
    <citation type="journal article" date="2020" name="ISME J.">
        <title>Uncovering the hidden diversity of litter-decomposition mechanisms in mushroom-forming fungi.</title>
        <authorList>
            <person name="Floudas D."/>
            <person name="Bentzer J."/>
            <person name="Ahren D."/>
            <person name="Johansson T."/>
            <person name="Persson P."/>
            <person name="Tunlid A."/>
        </authorList>
    </citation>
    <scope>NUCLEOTIDE SEQUENCE [LARGE SCALE GENOMIC DNA]</scope>
    <source>
        <strain evidence="2 3">CBS 406.79</strain>
    </source>
</reference>
<evidence type="ECO:0000256" key="1">
    <source>
        <dbReference type="SAM" id="MobiDB-lite"/>
    </source>
</evidence>
<protein>
    <submittedName>
        <fullName evidence="2">Uncharacterized protein</fullName>
    </submittedName>
</protein>
<name>A0A8H5HZU1_9AGAR</name>
<gene>
    <name evidence="2" type="ORF">D9757_001546</name>
</gene>
<proteinExistence type="predicted"/>
<keyword evidence="3" id="KW-1185">Reference proteome</keyword>
<dbReference type="Proteomes" id="UP000518752">
    <property type="component" value="Unassembled WGS sequence"/>
</dbReference>
<sequence length="161" mass="17217">MTSLPESEILINLSTTPHCLGLQVQPSASEERENLKFAFLLNGPLVLSTPLSIHLAHGLAYTVGSALGSIPPSVDTCLTAFVLPNKVQLTAGARAWSKHGHRSLVEAQDDENDSDEAASHRQKGTPGWWGTPSGPVTSINEKASALFWKITNNATGFPTLY</sequence>
<feature type="region of interest" description="Disordered" evidence="1">
    <location>
        <begin position="105"/>
        <end position="134"/>
    </location>
</feature>